<organism evidence="1">
    <name type="scientific">Cacopsylla melanoneura</name>
    <dbReference type="NCBI Taxonomy" id="428564"/>
    <lineage>
        <taxon>Eukaryota</taxon>
        <taxon>Metazoa</taxon>
        <taxon>Ecdysozoa</taxon>
        <taxon>Arthropoda</taxon>
        <taxon>Hexapoda</taxon>
        <taxon>Insecta</taxon>
        <taxon>Pterygota</taxon>
        <taxon>Neoptera</taxon>
        <taxon>Paraneoptera</taxon>
        <taxon>Hemiptera</taxon>
        <taxon>Sternorrhyncha</taxon>
        <taxon>Psylloidea</taxon>
        <taxon>Psyllidae</taxon>
        <taxon>Psyllinae</taxon>
        <taxon>Cacopsylla</taxon>
    </lineage>
</organism>
<name>A0A8D8RT07_9HEMI</name>
<reference evidence="1" key="1">
    <citation type="submission" date="2021-05" db="EMBL/GenBank/DDBJ databases">
        <authorList>
            <person name="Alioto T."/>
            <person name="Alioto T."/>
            <person name="Gomez Garrido J."/>
        </authorList>
    </citation>
    <scope>NUCLEOTIDE SEQUENCE</scope>
</reference>
<evidence type="ECO:0000313" key="1">
    <source>
        <dbReference type="EMBL" id="CAG6654389.1"/>
    </source>
</evidence>
<dbReference type="EMBL" id="HBUF01369433">
    <property type="protein sequence ID" value="CAG6725380.1"/>
    <property type="molecule type" value="Transcribed_RNA"/>
</dbReference>
<protein>
    <submittedName>
        <fullName evidence="1">Uncharacterized protein</fullName>
    </submittedName>
</protein>
<sequence>MKPHLYLIKSLYYLHIEMNRRSRNISNISVVKEYVNEKKKPIKKVLSKTRTSLESFQSFKRLNDEHNSPHVDNADKENVDVKRRKLQDKFDDECPYSLSSTIKSNTSNTSSKCKSNSNRWFNSTLLSNISMNQFHQSRGQIVTNSKTKFTRSMTNLQTTLGSWRQKLRSSTRRRYQLTESPATPCTPSPITPKRILGRTPIKLYSPFNIETPPSSRYTRSGLTMTRLTPNTESEMIDGFHLCRITRSGIKHKIDQCLPY</sequence>
<dbReference type="AlphaFoldDB" id="A0A8D8RT07"/>
<dbReference type="EMBL" id="HBUF01177664">
    <property type="protein sequence ID" value="CAG6654389.1"/>
    <property type="molecule type" value="Transcribed_RNA"/>
</dbReference>
<accession>A0A8D8RT07</accession>
<proteinExistence type="predicted"/>
<dbReference type="EMBL" id="HBUF01177663">
    <property type="protein sequence ID" value="CAG6654388.1"/>
    <property type="molecule type" value="Transcribed_RNA"/>
</dbReference>